<evidence type="ECO:0000256" key="11">
    <source>
        <dbReference type="SAM" id="Phobius"/>
    </source>
</evidence>
<keyword evidence="2" id="KW-1003">Cell membrane</keyword>
<evidence type="ECO:0000256" key="10">
    <source>
        <dbReference type="ARBA" id="ARBA00023136"/>
    </source>
</evidence>
<dbReference type="GO" id="GO:0005886">
    <property type="term" value="C:plasma membrane"/>
    <property type="evidence" value="ECO:0007669"/>
    <property type="project" value="UniProtKB-SubCell"/>
</dbReference>
<dbReference type="SUPFAM" id="SSF103481">
    <property type="entry name" value="Multidrug resistance efflux transporter EmrE"/>
    <property type="match status" value="1"/>
</dbReference>
<evidence type="ECO:0000256" key="1">
    <source>
        <dbReference type="ARBA" id="ARBA00004651"/>
    </source>
</evidence>
<comment type="subcellular location">
    <subcellularLocation>
        <location evidence="1">Cell membrane</location>
        <topology evidence="1">Multi-pass membrane protein</topology>
    </subcellularLocation>
</comment>
<name>A0A4R3LIC2_9GAMM</name>
<keyword evidence="3" id="KW-0444">Lipid biosynthesis</keyword>
<evidence type="ECO:0000256" key="2">
    <source>
        <dbReference type="ARBA" id="ARBA00022475"/>
    </source>
</evidence>
<evidence type="ECO:0000256" key="6">
    <source>
        <dbReference type="ARBA" id="ARBA00022692"/>
    </source>
</evidence>
<dbReference type="GO" id="GO:0022857">
    <property type="term" value="F:transmembrane transporter activity"/>
    <property type="evidence" value="ECO:0007669"/>
    <property type="project" value="InterPro"/>
</dbReference>
<feature type="domain" description="EamA" evidence="12">
    <location>
        <begin position="45"/>
        <end position="119"/>
    </location>
</feature>
<keyword evidence="10 11" id="KW-0472">Membrane</keyword>
<keyword evidence="4" id="KW-0997">Cell inner membrane</keyword>
<dbReference type="InterPro" id="IPR000620">
    <property type="entry name" value="EamA_dom"/>
</dbReference>
<keyword evidence="14" id="KW-1185">Reference proteome</keyword>
<sequence length="121" mass="12673">MGIEQGLGVRWLAFAALGLVIVGNAVGNLLLKLGADTPAGRPLLFGLLPWQTVAGIGCFGFGILAYAWALKHFQLHAAQIVVSLQYVAAILLAALVLGEHVSPTKWLGIGLIAVGLFICTR</sequence>
<evidence type="ECO:0000256" key="9">
    <source>
        <dbReference type="ARBA" id="ARBA00023098"/>
    </source>
</evidence>
<keyword evidence="5" id="KW-0441">Lipid A biosynthesis</keyword>
<feature type="transmembrane region" description="Helical" evidence="11">
    <location>
        <begin position="80"/>
        <end position="98"/>
    </location>
</feature>
<dbReference type="Proteomes" id="UP000294599">
    <property type="component" value="Unassembled WGS sequence"/>
</dbReference>
<dbReference type="InterPro" id="IPR000390">
    <property type="entry name" value="Small_drug/metabolite_transptr"/>
</dbReference>
<evidence type="ECO:0000256" key="5">
    <source>
        <dbReference type="ARBA" id="ARBA00022556"/>
    </source>
</evidence>
<evidence type="ECO:0000256" key="8">
    <source>
        <dbReference type="ARBA" id="ARBA00022989"/>
    </source>
</evidence>
<feature type="transmembrane region" description="Helical" evidence="11">
    <location>
        <begin position="12"/>
        <end position="31"/>
    </location>
</feature>
<dbReference type="AlphaFoldDB" id="A0A4R3LIC2"/>
<evidence type="ECO:0000313" key="13">
    <source>
        <dbReference type="EMBL" id="TCS98224.1"/>
    </source>
</evidence>
<gene>
    <name evidence="13" type="ORF">EDC25_10977</name>
</gene>
<organism evidence="13 14">
    <name type="scientific">Pseudofulvimonas gallinarii</name>
    <dbReference type="NCBI Taxonomy" id="634155"/>
    <lineage>
        <taxon>Bacteria</taxon>
        <taxon>Pseudomonadati</taxon>
        <taxon>Pseudomonadota</taxon>
        <taxon>Gammaproteobacteria</taxon>
        <taxon>Lysobacterales</taxon>
        <taxon>Rhodanobacteraceae</taxon>
        <taxon>Pseudofulvimonas</taxon>
    </lineage>
</organism>
<dbReference type="GO" id="GO:0009245">
    <property type="term" value="P:lipid A biosynthetic process"/>
    <property type="evidence" value="ECO:0007669"/>
    <property type="project" value="UniProtKB-KW"/>
</dbReference>
<feature type="transmembrane region" description="Helical" evidence="11">
    <location>
        <begin position="104"/>
        <end position="120"/>
    </location>
</feature>
<dbReference type="RefSeq" id="WP_123520742.1">
    <property type="nucleotide sequence ID" value="NZ_JBHLWF010000086.1"/>
</dbReference>
<evidence type="ECO:0000256" key="4">
    <source>
        <dbReference type="ARBA" id="ARBA00022519"/>
    </source>
</evidence>
<dbReference type="Gene3D" id="1.10.3730.20">
    <property type="match status" value="1"/>
</dbReference>
<dbReference type="EMBL" id="SMAF01000009">
    <property type="protein sequence ID" value="TCS98224.1"/>
    <property type="molecule type" value="Genomic_DNA"/>
</dbReference>
<accession>A0A4R3LIC2</accession>
<evidence type="ECO:0000256" key="3">
    <source>
        <dbReference type="ARBA" id="ARBA00022516"/>
    </source>
</evidence>
<evidence type="ECO:0000256" key="7">
    <source>
        <dbReference type="ARBA" id="ARBA00022985"/>
    </source>
</evidence>
<keyword evidence="8 11" id="KW-1133">Transmembrane helix</keyword>
<protein>
    <submittedName>
        <fullName evidence="13">EamA-like transporter family protein</fullName>
    </submittedName>
</protein>
<dbReference type="PANTHER" id="PTHR30561:SF9">
    <property type="entry name" value="4-AMINO-4-DEOXY-L-ARABINOSE-PHOSPHOUNDECAPRENOL FLIPPASE SUBUNIT ARNF-RELATED"/>
    <property type="match status" value="1"/>
</dbReference>
<keyword evidence="7" id="KW-0448">Lipopolysaccharide biosynthesis</keyword>
<dbReference type="InterPro" id="IPR037185">
    <property type="entry name" value="EmrE-like"/>
</dbReference>
<keyword evidence="9" id="KW-0443">Lipid metabolism</keyword>
<dbReference type="Pfam" id="PF00892">
    <property type="entry name" value="EamA"/>
    <property type="match status" value="1"/>
</dbReference>
<comment type="caution">
    <text evidence="13">The sequence shown here is derived from an EMBL/GenBank/DDBJ whole genome shotgun (WGS) entry which is preliminary data.</text>
</comment>
<feature type="transmembrane region" description="Helical" evidence="11">
    <location>
        <begin position="43"/>
        <end position="68"/>
    </location>
</feature>
<dbReference type="GO" id="GO:0009103">
    <property type="term" value="P:lipopolysaccharide biosynthetic process"/>
    <property type="evidence" value="ECO:0007669"/>
    <property type="project" value="UniProtKB-KW"/>
</dbReference>
<evidence type="ECO:0000313" key="14">
    <source>
        <dbReference type="Proteomes" id="UP000294599"/>
    </source>
</evidence>
<keyword evidence="6 11" id="KW-0812">Transmembrane</keyword>
<reference evidence="13 14" key="1">
    <citation type="submission" date="2019-03" db="EMBL/GenBank/DDBJ databases">
        <title>Genomic Encyclopedia of Type Strains, Phase IV (KMG-IV): sequencing the most valuable type-strain genomes for metagenomic binning, comparative biology and taxonomic classification.</title>
        <authorList>
            <person name="Goeker M."/>
        </authorList>
    </citation>
    <scope>NUCLEOTIDE SEQUENCE [LARGE SCALE GENOMIC DNA]</scope>
    <source>
        <strain evidence="13 14">DSM 21944</strain>
    </source>
</reference>
<proteinExistence type="predicted"/>
<dbReference type="PANTHER" id="PTHR30561">
    <property type="entry name" value="SMR FAMILY PROTON-DEPENDENT DRUG EFFLUX TRANSPORTER SUGE"/>
    <property type="match status" value="1"/>
</dbReference>
<evidence type="ECO:0000259" key="12">
    <source>
        <dbReference type="Pfam" id="PF00892"/>
    </source>
</evidence>